<evidence type="ECO:0000256" key="4">
    <source>
        <dbReference type="ARBA" id="ARBA00022989"/>
    </source>
</evidence>
<dbReference type="InterPro" id="IPR001123">
    <property type="entry name" value="LeuE-type"/>
</dbReference>
<proteinExistence type="predicted"/>
<evidence type="ECO:0000256" key="6">
    <source>
        <dbReference type="SAM" id="Phobius"/>
    </source>
</evidence>
<dbReference type="PANTHER" id="PTHR30086:SF20">
    <property type="entry name" value="ARGININE EXPORTER PROTEIN ARGO-RELATED"/>
    <property type="match status" value="1"/>
</dbReference>
<dbReference type="RefSeq" id="WP_336806912.1">
    <property type="nucleotide sequence ID" value="NZ_JBBBNY010000003.1"/>
</dbReference>
<feature type="transmembrane region" description="Helical" evidence="6">
    <location>
        <begin position="38"/>
        <end position="60"/>
    </location>
</feature>
<evidence type="ECO:0000313" key="8">
    <source>
        <dbReference type="Proteomes" id="UP001381174"/>
    </source>
</evidence>
<keyword evidence="4 6" id="KW-1133">Transmembrane helix</keyword>
<evidence type="ECO:0000256" key="2">
    <source>
        <dbReference type="ARBA" id="ARBA00022475"/>
    </source>
</evidence>
<dbReference type="PANTHER" id="PTHR30086">
    <property type="entry name" value="ARGININE EXPORTER PROTEIN ARGO"/>
    <property type="match status" value="1"/>
</dbReference>
<feature type="transmembrane region" description="Helical" evidence="6">
    <location>
        <begin position="6"/>
        <end position="26"/>
    </location>
</feature>
<comment type="caution">
    <text evidence="7">The sequence shown here is derived from an EMBL/GenBank/DDBJ whole genome shotgun (WGS) entry which is preliminary data.</text>
</comment>
<keyword evidence="2" id="KW-1003">Cell membrane</keyword>
<dbReference type="EMBL" id="JBBBNY010000003">
    <property type="protein sequence ID" value="MEI7036292.1"/>
    <property type="molecule type" value="Genomic_DNA"/>
</dbReference>
<feature type="transmembrane region" description="Helical" evidence="6">
    <location>
        <begin position="141"/>
        <end position="166"/>
    </location>
</feature>
<gene>
    <name evidence="7" type="ORF">WAT24_05940</name>
</gene>
<feature type="transmembrane region" description="Helical" evidence="6">
    <location>
        <begin position="178"/>
        <end position="196"/>
    </location>
</feature>
<keyword evidence="8" id="KW-1185">Reference proteome</keyword>
<dbReference type="Pfam" id="PF01810">
    <property type="entry name" value="LysE"/>
    <property type="match status" value="1"/>
</dbReference>
<sequence>MNDLFAPAGLLLAAAITPGPNNLVVLRIASRAGVRAALPAIAGIVGGSLALLALALSGLAAVTGNHPAWRTWLGAGGAAYLGWLGLRLLVTSLRETPADAPADALPATALGLFGFQLLNPKAWVMTLTVVAAWGASGARGWIPLAVLFVAIPLGCLLLWSACGRLLTKGLAHPPFRRGLDAGMGALLLASAGLLLIEH</sequence>
<keyword evidence="3 6" id="KW-0812">Transmembrane</keyword>
<evidence type="ECO:0000256" key="3">
    <source>
        <dbReference type="ARBA" id="ARBA00022692"/>
    </source>
</evidence>
<keyword evidence="5 6" id="KW-0472">Membrane</keyword>
<dbReference type="Proteomes" id="UP001381174">
    <property type="component" value="Unassembled WGS sequence"/>
</dbReference>
<evidence type="ECO:0000256" key="5">
    <source>
        <dbReference type="ARBA" id="ARBA00023136"/>
    </source>
</evidence>
<evidence type="ECO:0000313" key="7">
    <source>
        <dbReference type="EMBL" id="MEI7036292.1"/>
    </source>
</evidence>
<comment type="subcellular location">
    <subcellularLocation>
        <location evidence="1">Cell membrane</location>
        <topology evidence="1">Multi-pass membrane protein</topology>
    </subcellularLocation>
</comment>
<protein>
    <submittedName>
        <fullName evidence="7">LysE family transporter</fullName>
    </submittedName>
</protein>
<accession>A0ABU8J9Q9</accession>
<organism evidence="7 8">
    <name type="scientific">Fulvimonas yonginensis</name>
    <dbReference type="NCBI Taxonomy" id="1495200"/>
    <lineage>
        <taxon>Bacteria</taxon>
        <taxon>Pseudomonadati</taxon>
        <taxon>Pseudomonadota</taxon>
        <taxon>Gammaproteobacteria</taxon>
        <taxon>Lysobacterales</taxon>
        <taxon>Rhodanobacteraceae</taxon>
        <taxon>Fulvimonas</taxon>
    </lineage>
</organism>
<feature type="transmembrane region" description="Helical" evidence="6">
    <location>
        <begin position="72"/>
        <end position="90"/>
    </location>
</feature>
<name>A0ABU8J9Q9_9GAMM</name>
<evidence type="ECO:0000256" key="1">
    <source>
        <dbReference type="ARBA" id="ARBA00004651"/>
    </source>
</evidence>
<reference evidence="7 8" key="1">
    <citation type="journal article" date="2014" name="Int. J. Syst. Evol. Microbiol.">
        <title>Fulvimonas yonginensis sp. nov., isolated from greenhouse soil, and emended description of the genus Fulvimonas.</title>
        <authorList>
            <person name="Ahn J.H."/>
            <person name="Kim S.J."/>
            <person name="Weon H.Y."/>
            <person name="Hong S.B."/>
            <person name="Seok S.J."/>
            <person name="Kwon S.W."/>
        </authorList>
    </citation>
    <scope>NUCLEOTIDE SEQUENCE [LARGE SCALE GENOMIC DNA]</scope>
    <source>
        <strain evidence="7 8">KACC 16952</strain>
    </source>
</reference>